<evidence type="ECO:0000256" key="1">
    <source>
        <dbReference type="ARBA" id="ARBA00004651"/>
    </source>
</evidence>
<name>A0ABX8BY52_9ACTN</name>
<accession>A0ABX8BY52</accession>
<keyword evidence="10" id="KW-1185">Reference proteome</keyword>
<dbReference type="SUPFAM" id="SSF103481">
    <property type="entry name" value="Multidrug resistance efflux transporter EmrE"/>
    <property type="match status" value="1"/>
</dbReference>
<comment type="subcellular location">
    <subcellularLocation>
        <location evidence="1 7">Cell membrane</location>
        <topology evidence="1 7">Multi-pass membrane protein</topology>
    </subcellularLocation>
</comment>
<feature type="transmembrane region" description="Helical" evidence="8">
    <location>
        <begin position="59"/>
        <end position="78"/>
    </location>
</feature>
<keyword evidence="2" id="KW-0813">Transport</keyword>
<dbReference type="InterPro" id="IPR000390">
    <property type="entry name" value="Small_drug/metabolite_transptr"/>
</dbReference>
<dbReference type="Gene3D" id="1.10.3730.20">
    <property type="match status" value="1"/>
</dbReference>
<evidence type="ECO:0000256" key="7">
    <source>
        <dbReference type="RuleBase" id="RU003942"/>
    </source>
</evidence>
<evidence type="ECO:0000313" key="10">
    <source>
        <dbReference type="Proteomes" id="UP000676079"/>
    </source>
</evidence>
<evidence type="ECO:0000313" key="9">
    <source>
        <dbReference type="EMBL" id="QUX25738.1"/>
    </source>
</evidence>
<dbReference type="RefSeq" id="WP_220565513.1">
    <property type="nucleotide sequence ID" value="NZ_CP074133.1"/>
</dbReference>
<evidence type="ECO:0000256" key="6">
    <source>
        <dbReference type="ARBA" id="ARBA00023136"/>
    </source>
</evidence>
<protein>
    <submittedName>
        <fullName evidence="9">Multidrug efflux SMR transporter</fullName>
    </submittedName>
</protein>
<evidence type="ECO:0000256" key="5">
    <source>
        <dbReference type="ARBA" id="ARBA00022989"/>
    </source>
</evidence>
<dbReference type="InterPro" id="IPR037185">
    <property type="entry name" value="EmrE-like"/>
</dbReference>
<reference evidence="9 10" key="1">
    <citation type="submission" date="2021-05" db="EMBL/GenBank/DDBJ databases">
        <title>Direct Submission.</title>
        <authorList>
            <person name="Li K."/>
            <person name="Gao J."/>
        </authorList>
    </citation>
    <scope>NUCLEOTIDE SEQUENCE [LARGE SCALE GENOMIC DNA]</scope>
    <source>
        <strain evidence="9 10">Mg02</strain>
    </source>
</reference>
<proteinExistence type="inferred from homology"/>
<dbReference type="InterPro" id="IPR045324">
    <property type="entry name" value="Small_multidrug_res"/>
</dbReference>
<evidence type="ECO:0000256" key="4">
    <source>
        <dbReference type="ARBA" id="ARBA00022692"/>
    </source>
</evidence>
<dbReference type="EMBL" id="CP074133">
    <property type="protein sequence ID" value="QUX25738.1"/>
    <property type="molecule type" value="Genomic_DNA"/>
</dbReference>
<gene>
    <name evidence="9" type="ORF">KGD84_04030</name>
</gene>
<dbReference type="Proteomes" id="UP000676079">
    <property type="component" value="Chromosome"/>
</dbReference>
<dbReference type="Pfam" id="PF00893">
    <property type="entry name" value="Multi_Drug_Res"/>
    <property type="match status" value="1"/>
</dbReference>
<feature type="transmembrane region" description="Helical" evidence="8">
    <location>
        <begin position="33"/>
        <end position="50"/>
    </location>
</feature>
<evidence type="ECO:0000256" key="8">
    <source>
        <dbReference type="SAM" id="Phobius"/>
    </source>
</evidence>
<feature type="transmembrane region" description="Helical" evidence="8">
    <location>
        <begin position="84"/>
        <end position="103"/>
    </location>
</feature>
<keyword evidence="3" id="KW-1003">Cell membrane</keyword>
<keyword evidence="5 8" id="KW-1133">Transmembrane helix</keyword>
<evidence type="ECO:0000256" key="3">
    <source>
        <dbReference type="ARBA" id="ARBA00022475"/>
    </source>
</evidence>
<organism evidence="9 10">
    <name type="scientific">Nocardiopsis changdeensis</name>
    <dbReference type="NCBI Taxonomy" id="2831969"/>
    <lineage>
        <taxon>Bacteria</taxon>
        <taxon>Bacillati</taxon>
        <taxon>Actinomycetota</taxon>
        <taxon>Actinomycetes</taxon>
        <taxon>Streptosporangiales</taxon>
        <taxon>Nocardiopsidaceae</taxon>
        <taxon>Nocardiopsis</taxon>
    </lineage>
</organism>
<dbReference type="PANTHER" id="PTHR30561">
    <property type="entry name" value="SMR FAMILY PROTON-DEPENDENT DRUG EFFLUX TRANSPORTER SUGE"/>
    <property type="match status" value="1"/>
</dbReference>
<sequence>MAWIVLIVSGLLETAWAISLSASKGFTRLWPTVTFGVTLVASMGGLAYALRTIPVGTGYAVWVAIGAVGTALVGMFFLGEGFSLPKALCLLLIVAGVIGLKLLH</sequence>
<keyword evidence="6 8" id="KW-0472">Membrane</keyword>
<dbReference type="PANTHER" id="PTHR30561:SF0">
    <property type="entry name" value="GUANIDINIUM EXPORTER"/>
    <property type="match status" value="1"/>
</dbReference>
<evidence type="ECO:0000256" key="2">
    <source>
        <dbReference type="ARBA" id="ARBA00022448"/>
    </source>
</evidence>
<comment type="similarity">
    <text evidence="7">Belongs to the drug/metabolite transporter (DMT) superfamily. Small multidrug resistance (SMR) (TC 2.A.7.1) family.</text>
</comment>
<keyword evidence="4 7" id="KW-0812">Transmembrane</keyword>